<dbReference type="PANTHER" id="PTHR45947">
    <property type="entry name" value="SULFOQUINOVOSYL TRANSFERASE SQD2"/>
    <property type="match status" value="1"/>
</dbReference>
<comment type="caution">
    <text evidence="3">The sequence shown here is derived from an EMBL/GenBank/DDBJ whole genome shotgun (WGS) entry which is preliminary data.</text>
</comment>
<evidence type="ECO:0000259" key="2">
    <source>
        <dbReference type="Pfam" id="PF13579"/>
    </source>
</evidence>
<accession>A0A418YDU6</accession>
<dbReference type="InterPro" id="IPR001296">
    <property type="entry name" value="Glyco_trans_1"/>
</dbReference>
<evidence type="ECO:0000259" key="1">
    <source>
        <dbReference type="Pfam" id="PF00534"/>
    </source>
</evidence>
<reference evidence="3 4" key="2">
    <citation type="submission" date="2019-01" db="EMBL/GenBank/DDBJ databases">
        <title>Motilimonas pumilus sp. nov., isolated from the gut of sea cucumber (Apostichopus japonicus).</title>
        <authorList>
            <person name="Wang F.-Q."/>
            <person name="Ren L.-H."/>
            <person name="Lin Y.-W."/>
            <person name="Sun G.-H."/>
            <person name="Du Z.-J."/>
            <person name="Zhao J.-X."/>
            <person name="Liu X.-J."/>
            <person name="Liu L.-J."/>
        </authorList>
    </citation>
    <scope>NUCLEOTIDE SEQUENCE [LARGE SCALE GENOMIC DNA]</scope>
    <source>
        <strain evidence="3 4">PLHSC7-2</strain>
    </source>
</reference>
<dbReference type="InterPro" id="IPR050194">
    <property type="entry name" value="Glycosyltransferase_grp1"/>
</dbReference>
<evidence type="ECO:0000313" key="3">
    <source>
        <dbReference type="EMBL" id="RJG42717.1"/>
    </source>
</evidence>
<dbReference type="RefSeq" id="WP_119910918.1">
    <property type="nucleotide sequence ID" value="NZ_QZCH01000014.1"/>
</dbReference>
<dbReference type="InterPro" id="IPR028098">
    <property type="entry name" value="Glyco_trans_4-like_N"/>
</dbReference>
<protein>
    <submittedName>
        <fullName evidence="3">Glycosyltransferase</fullName>
    </submittedName>
</protein>
<dbReference type="Gene3D" id="3.40.50.2000">
    <property type="entry name" value="Glycogen Phosphorylase B"/>
    <property type="match status" value="2"/>
</dbReference>
<dbReference type="PANTHER" id="PTHR45947:SF3">
    <property type="entry name" value="SULFOQUINOVOSYL TRANSFERASE SQD2"/>
    <property type="match status" value="1"/>
</dbReference>
<reference evidence="3 4" key="1">
    <citation type="submission" date="2018-09" db="EMBL/GenBank/DDBJ databases">
        <authorList>
            <person name="Wang F."/>
        </authorList>
    </citation>
    <scope>NUCLEOTIDE SEQUENCE [LARGE SCALE GENOMIC DNA]</scope>
    <source>
        <strain evidence="3 4">PLHSC7-2</strain>
    </source>
</reference>
<dbReference type="Pfam" id="PF13579">
    <property type="entry name" value="Glyco_trans_4_4"/>
    <property type="match status" value="1"/>
</dbReference>
<dbReference type="AlphaFoldDB" id="A0A418YDU6"/>
<dbReference type="EMBL" id="QZCH01000014">
    <property type="protein sequence ID" value="RJG42717.1"/>
    <property type="molecule type" value="Genomic_DNA"/>
</dbReference>
<keyword evidence="3" id="KW-0808">Transferase</keyword>
<evidence type="ECO:0000313" key="4">
    <source>
        <dbReference type="Proteomes" id="UP000283255"/>
    </source>
</evidence>
<sequence>MKILHIGKYYPPFMGGIENFMADLLPEQSRQGHQVAAIVHHHEKHLPYLKEVIHGCAIHRVPFYGQMAYAPISPSFGSYLNQVICEFSPDVIHIHMPNLSAIWCLFSSQAKTIPWVVHWHADVIGAVPDLKIKVLYPMYACFENRILDRSTKVIATSPPYLSSSLPLQKFRHKTTVIPLGINISAKPFQCLATRSTKGSGTRLRLLVIGRLTYYKGHRYLLEAVAQLCAEGLNVHLDIVGGGELEAEIKQQVLQLELAANVHCLGKLSDDDLHTALHSCDLICLPSIERTEAFGVVLLEAARVEKPALVTDVSGSGMSWVVQSGVTGLVAKAGDVASLAQQLRMAYDARDSLHAMGKAAKQRLNENFDISVISSKITALCYC</sequence>
<dbReference type="GO" id="GO:0016757">
    <property type="term" value="F:glycosyltransferase activity"/>
    <property type="evidence" value="ECO:0007669"/>
    <property type="project" value="InterPro"/>
</dbReference>
<dbReference type="Pfam" id="PF00534">
    <property type="entry name" value="Glycos_transf_1"/>
    <property type="match status" value="1"/>
</dbReference>
<organism evidence="3 4">
    <name type="scientific">Motilimonas pumila</name>
    <dbReference type="NCBI Taxonomy" id="2303987"/>
    <lineage>
        <taxon>Bacteria</taxon>
        <taxon>Pseudomonadati</taxon>
        <taxon>Pseudomonadota</taxon>
        <taxon>Gammaproteobacteria</taxon>
        <taxon>Alteromonadales</taxon>
        <taxon>Alteromonadales genera incertae sedis</taxon>
        <taxon>Motilimonas</taxon>
    </lineage>
</organism>
<dbReference type="Proteomes" id="UP000283255">
    <property type="component" value="Unassembled WGS sequence"/>
</dbReference>
<keyword evidence="4" id="KW-1185">Reference proteome</keyword>
<dbReference type="OrthoDB" id="9787293at2"/>
<proteinExistence type="predicted"/>
<gene>
    <name evidence="3" type="ORF">D1Z90_11535</name>
</gene>
<feature type="domain" description="Glycosyl transferase family 1" evidence="1">
    <location>
        <begin position="201"/>
        <end position="362"/>
    </location>
</feature>
<dbReference type="SUPFAM" id="SSF53756">
    <property type="entry name" value="UDP-Glycosyltransferase/glycogen phosphorylase"/>
    <property type="match status" value="1"/>
</dbReference>
<name>A0A418YDU6_9GAMM</name>
<feature type="domain" description="Glycosyltransferase subfamily 4-like N-terminal" evidence="2">
    <location>
        <begin position="15"/>
        <end position="180"/>
    </location>
</feature>